<evidence type="ECO:0000256" key="1">
    <source>
        <dbReference type="SAM" id="MobiDB-lite"/>
    </source>
</evidence>
<dbReference type="GO" id="GO:0035251">
    <property type="term" value="F:UDP-glucosyltransferase activity"/>
    <property type="evidence" value="ECO:0000318"/>
    <property type="project" value="GO_Central"/>
</dbReference>
<dbReference type="OMA" id="CICRAFR"/>
<evidence type="ECO:0000313" key="2">
    <source>
        <dbReference type="EMBL" id="BAT13931.1"/>
    </source>
</evidence>
<reference evidence="2 3" key="3">
    <citation type="journal article" date="2013" name="Rice">
        <title>Improvement of the Oryza sativa Nipponbare reference genome using next generation sequence and optical map data.</title>
        <authorList>
            <person name="Kawahara Y."/>
            <person name="de la Bastide M."/>
            <person name="Hamilton J.P."/>
            <person name="Kanamori H."/>
            <person name="McCombie W.R."/>
            <person name="Ouyang S."/>
            <person name="Schwartz D.C."/>
            <person name="Tanaka T."/>
            <person name="Wu J."/>
            <person name="Zhou S."/>
            <person name="Childs K.L."/>
            <person name="Davidson R.M."/>
            <person name="Lin H."/>
            <person name="Quesada-Ocampo L."/>
            <person name="Vaillancourt B."/>
            <person name="Sakai H."/>
            <person name="Lee S.S."/>
            <person name="Kim J."/>
            <person name="Numa H."/>
            <person name="Itoh T."/>
            <person name="Buell C.R."/>
            <person name="Matsumoto T."/>
        </authorList>
    </citation>
    <scope>NUCLEOTIDE SEQUENCE [LARGE SCALE GENOMIC DNA]</scope>
    <source>
        <strain evidence="3">cv. Nipponbare</strain>
    </source>
</reference>
<name>A0A0P0Y2H6_ORYSJ</name>
<feature type="compositionally biased region" description="Low complexity" evidence="1">
    <location>
        <begin position="115"/>
        <end position="127"/>
    </location>
</feature>
<dbReference type="EMBL" id="AP014967">
    <property type="protein sequence ID" value="BAT13931.1"/>
    <property type="molecule type" value="Genomic_DNA"/>
</dbReference>
<feature type="compositionally biased region" description="Low complexity" evidence="1">
    <location>
        <begin position="137"/>
        <end position="153"/>
    </location>
</feature>
<dbReference type="STRING" id="39947.A0A0P0Y2H6"/>
<dbReference type="AlphaFoldDB" id="A0A0P0Y2H6"/>
<dbReference type="Gramene" id="Os11t0457000-00">
    <property type="protein sequence ID" value="Os11t0457000-00"/>
    <property type="gene ID" value="Os11g0457000"/>
</dbReference>
<dbReference type="SMR" id="A0A0P0Y2H6"/>
<gene>
    <name evidence="2" type="ordered locus">Os11g0457000</name>
    <name evidence="2" type="ORF">OSNPB_110457000</name>
</gene>
<feature type="compositionally biased region" description="Low complexity" evidence="1">
    <location>
        <begin position="160"/>
        <end position="189"/>
    </location>
</feature>
<feature type="compositionally biased region" description="Low complexity" evidence="1">
    <location>
        <begin position="291"/>
        <end position="309"/>
    </location>
</feature>
<reference evidence="2 3" key="2">
    <citation type="journal article" date="2013" name="Plant Cell Physiol.">
        <title>Rice Annotation Project Database (RAP-DB): an integrative and interactive database for rice genomics.</title>
        <authorList>
            <person name="Sakai H."/>
            <person name="Lee S.S."/>
            <person name="Tanaka T."/>
            <person name="Numa H."/>
            <person name="Kim J."/>
            <person name="Kawahara Y."/>
            <person name="Wakimoto H."/>
            <person name="Yang C.C."/>
            <person name="Iwamoto M."/>
            <person name="Abe T."/>
            <person name="Yamada Y."/>
            <person name="Muto A."/>
            <person name="Inokuchi H."/>
            <person name="Ikemura T."/>
            <person name="Matsumoto T."/>
            <person name="Sasaki T."/>
            <person name="Itoh T."/>
        </authorList>
    </citation>
    <scope>NUCLEOTIDE SEQUENCE [LARGE SCALE GENOMIC DNA]</scope>
    <source>
        <strain evidence="3">cv. Nipponbare</strain>
    </source>
</reference>
<accession>A0A0P0Y2H6</accession>
<organism evidence="2 3">
    <name type="scientific">Oryza sativa subsp. japonica</name>
    <name type="common">Rice</name>
    <dbReference type="NCBI Taxonomy" id="39947"/>
    <lineage>
        <taxon>Eukaryota</taxon>
        <taxon>Viridiplantae</taxon>
        <taxon>Streptophyta</taxon>
        <taxon>Embryophyta</taxon>
        <taxon>Tracheophyta</taxon>
        <taxon>Spermatophyta</taxon>
        <taxon>Magnoliopsida</taxon>
        <taxon>Liliopsida</taxon>
        <taxon>Poales</taxon>
        <taxon>Poaceae</taxon>
        <taxon>BOP clade</taxon>
        <taxon>Oryzoideae</taxon>
        <taxon>Oryzeae</taxon>
        <taxon>Oryzinae</taxon>
        <taxon>Oryza</taxon>
        <taxon>Oryza sativa</taxon>
    </lineage>
</organism>
<protein>
    <submittedName>
        <fullName evidence="2">Os11g0457000 protein</fullName>
    </submittedName>
</protein>
<feature type="compositionally biased region" description="Basic residues" evidence="1">
    <location>
        <begin position="190"/>
        <end position="213"/>
    </location>
</feature>
<reference evidence="3" key="1">
    <citation type="journal article" date="2005" name="Nature">
        <title>The map-based sequence of the rice genome.</title>
        <authorList>
            <consortium name="International rice genome sequencing project (IRGSP)"/>
            <person name="Matsumoto T."/>
            <person name="Wu J."/>
            <person name="Kanamori H."/>
            <person name="Katayose Y."/>
            <person name="Fujisawa M."/>
            <person name="Namiki N."/>
            <person name="Mizuno H."/>
            <person name="Yamamoto K."/>
            <person name="Antonio B.A."/>
            <person name="Baba T."/>
            <person name="Sakata K."/>
            <person name="Nagamura Y."/>
            <person name="Aoki H."/>
            <person name="Arikawa K."/>
            <person name="Arita K."/>
            <person name="Bito T."/>
            <person name="Chiden Y."/>
            <person name="Fujitsuka N."/>
            <person name="Fukunaka R."/>
            <person name="Hamada M."/>
            <person name="Harada C."/>
            <person name="Hayashi A."/>
            <person name="Hijishita S."/>
            <person name="Honda M."/>
            <person name="Hosokawa S."/>
            <person name="Ichikawa Y."/>
            <person name="Idonuma A."/>
            <person name="Iijima M."/>
            <person name="Ikeda M."/>
            <person name="Ikeno M."/>
            <person name="Ito K."/>
            <person name="Ito S."/>
            <person name="Ito T."/>
            <person name="Ito Y."/>
            <person name="Ito Y."/>
            <person name="Iwabuchi A."/>
            <person name="Kamiya K."/>
            <person name="Karasawa W."/>
            <person name="Kurita K."/>
            <person name="Katagiri S."/>
            <person name="Kikuta A."/>
            <person name="Kobayashi H."/>
            <person name="Kobayashi N."/>
            <person name="Machita K."/>
            <person name="Maehara T."/>
            <person name="Masukawa M."/>
            <person name="Mizubayashi T."/>
            <person name="Mukai Y."/>
            <person name="Nagasaki H."/>
            <person name="Nagata Y."/>
            <person name="Naito S."/>
            <person name="Nakashima M."/>
            <person name="Nakama Y."/>
            <person name="Nakamichi Y."/>
            <person name="Nakamura M."/>
            <person name="Meguro A."/>
            <person name="Negishi M."/>
            <person name="Ohta I."/>
            <person name="Ohta T."/>
            <person name="Okamoto M."/>
            <person name="Ono N."/>
            <person name="Saji S."/>
            <person name="Sakaguchi M."/>
            <person name="Sakai K."/>
            <person name="Shibata M."/>
            <person name="Shimokawa T."/>
            <person name="Song J."/>
            <person name="Takazaki Y."/>
            <person name="Terasawa K."/>
            <person name="Tsugane M."/>
            <person name="Tsuji K."/>
            <person name="Ueda S."/>
            <person name="Waki K."/>
            <person name="Yamagata H."/>
            <person name="Yamamoto M."/>
            <person name="Yamamoto S."/>
            <person name="Yamane H."/>
            <person name="Yoshiki S."/>
            <person name="Yoshihara R."/>
            <person name="Yukawa K."/>
            <person name="Zhong H."/>
            <person name="Yano M."/>
            <person name="Yuan Q."/>
            <person name="Ouyang S."/>
            <person name="Liu J."/>
            <person name="Jones K.M."/>
            <person name="Gansberger K."/>
            <person name="Moffat K."/>
            <person name="Hill J."/>
            <person name="Bera J."/>
            <person name="Fadrosh D."/>
            <person name="Jin S."/>
            <person name="Johri S."/>
            <person name="Kim M."/>
            <person name="Overton L."/>
            <person name="Reardon M."/>
            <person name="Tsitrin T."/>
            <person name="Vuong H."/>
            <person name="Weaver B."/>
            <person name="Ciecko A."/>
            <person name="Tallon L."/>
            <person name="Jackson J."/>
            <person name="Pai G."/>
            <person name="Aken S.V."/>
            <person name="Utterback T."/>
            <person name="Reidmuller S."/>
            <person name="Feldblyum T."/>
            <person name="Hsiao J."/>
            <person name="Zismann V."/>
            <person name="Iobst S."/>
            <person name="de Vazeille A.R."/>
            <person name="Buell C.R."/>
            <person name="Ying K."/>
            <person name="Li Y."/>
            <person name="Lu T."/>
            <person name="Huang Y."/>
            <person name="Zhao Q."/>
            <person name="Feng Q."/>
            <person name="Zhang L."/>
            <person name="Zhu J."/>
            <person name="Weng Q."/>
            <person name="Mu J."/>
            <person name="Lu Y."/>
            <person name="Fan D."/>
            <person name="Liu Y."/>
            <person name="Guan J."/>
            <person name="Zhang Y."/>
            <person name="Yu S."/>
            <person name="Liu X."/>
            <person name="Zhang Y."/>
            <person name="Hong G."/>
            <person name="Han B."/>
            <person name="Choisne N."/>
            <person name="Demange N."/>
            <person name="Orjeda G."/>
            <person name="Samain S."/>
            <person name="Cattolico L."/>
            <person name="Pelletier E."/>
            <person name="Couloux A."/>
            <person name="Segurens B."/>
            <person name="Wincker P."/>
            <person name="D'Hont A."/>
            <person name="Scarpelli C."/>
            <person name="Weissenbach J."/>
            <person name="Salanoubat M."/>
            <person name="Quetier F."/>
            <person name="Yu Y."/>
            <person name="Kim H.R."/>
            <person name="Rambo T."/>
            <person name="Currie J."/>
            <person name="Collura K."/>
            <person name="Luo M."/>
            <person name="Yang T."/>
            <person name="Ammiraju J.S.S."/>
            <person name="Engler F."/>
            <person name="Soderlund C."/>
            <person name="Wing R.A."/>
            <person name="Palmer L.E."/>
            <person name="de la Bastide M."/>
            <person name="Spiegel L."/>
            <person name="Nascimento L."/>
            <person name="Zutavern T."/>
            <person name="O'Shaughnessy A."/>
            <person name="Dike S."/>
            <person name="Dedhia N."/>
            <person name="Preston R."/>
            <person name="Balija V."/>
            <person name="McCombie W.R."/>
            <person name="Chow T."/>
            <person name="Chen H."/>
            <person name="Chung M."/>
            <person name="Chen C."/>
            <person name="Shaw J."/>
            <person name="Wu H."/>
            <person name="Hsiao K."/>
            <person name="Chao Y."/>
            <person name="Chu M."/>
            <person name="Cheng C."/>
            <person name="Hour A."/>
            <person name="Lee P."/>
            <person name="Lin S."/>
            <person name="Lin Y."/>
            <person name="Liou J."/>
            <person name="Liu S."/>
            <person name="Hsing Y."/>
            <person name="Raghuvanshi S."/>
            <person name="Mohanty A."/>
            <person name="Bharti A.K."/>
            <person name="Gaur A."/>
            <person name="Gupta V."/>
            <person name="Kumar D."/>
            <person name="Ravi V."/>
            <person name="Vij S."/>
            <person name="Kapur A."/>
            <person name="Khurana P."/>
            <person name="Khurana P."/>
            <person name="Khurana J.P."/>
            <person name="Tyagi A.K."/>
            <person name="Gaikwad K."/>
            <person name="Singh A."/>
            <person name="Dalal V."/>
            <person name="Srivastava S."/>
            <person name="Dixit A."/>
            <person name="Pal A.K."/>
            <person name="Ghazi I.A."/>
            <person name="Yadav M."/>
            <person name="Pandit A."/>
            <person name="Bhargava A."/>
            <person name="Sureshbabu K."/>
            <person name="Batra K."/>
            <person name="Sharma T.R."/>
            <person name="Mohapatra T."/>
            <person name="Singh N.K."/>
            <person name="Messing J."/>
            <person name="Nelson A.B."/>
            <person name="Fuks G."/>
            <person name="Kavchok S."/>
            <person name="Keizer G."/>
            <person name="Linton E."/>
            <person name="Llaca V."/>
            <person name="Song R."/>
            <person name="Tanyolac B."/>
            <person name="Young S."/>
            <person name="Ho-Il K."/>
            <person name="Hahn J.H."/>
            <person name="Sangsakoo G."/>
            <person name="Vanavichit A."/>
            <person name="de Mattos Luiz.A.T."/>
            <person name="Zimmer P.D."/>
            <person name="Malone G."/>
            <person name="Dellagostin O."/>
            <person name="de Oliveira A.C."/>
            <person name="Bevan M."/>
            <person name="Bancroft I."/>
            <person name="Minx P."/>
            <person name="Cordum H."/>
            <person name="Wilson R."/>
            <person name="Cheng Z."/>
            <person name="Jin W."/>
            <person name="Jiang J."/>
            <person name="Leong S.A."/>
            <person name="Iwama H."/>
            <person name="Gojobori T."/>
            <person name="Itoh T."/>
            <person name="Niimura Y."/>
            <person name="Fujii Y."/>
            <person name="Habara T."/>
            <person name="Sakai H."/>
            <person name="Sato Y."/>
            <person name="Wilson G."/>
            <person name="Kumar K."/>
            <person name="McCouch S."/>
            <person name="Juretic N."/>
            <person name="Hoen D."/>
            <person name="Wright S."/>
            <person name="Bruskiewich R."/>
            <person name="Bureau T."/>
            <person name="Miyao A."/>
            <person name="Hirochika H."/>
            <person name="Nishikawa T."/>
            <person name="Kadowaki K."/>
            <person name="Sugiura M."/>
            <person name="Burr B."/>
            <person name="Sasaki T."/>
        </authorList>
    </citation>
    <scope>NUCLEOTIDE SEQUENCE [LARGE SCALE GENOMIC DNA]</scope>
    <source>
        <strain evidence="3">cv. Nipponbare</strain>
    </source>
</reference>
<feature type="compositionally biased region" description="Low complexity" evidence="1">
    <location>
        <begin position="220"/>
        <end position="271"/>
    </location>
</feature>
<keyword evidence="3" id="KW-1185">Reference proteome</keyword>
<proteinExistence type="predicted"/>
<dbReference type="PaxDb" id="39947-A0A0P0Y2H6"/>
<dbReference type="SUPFAM" id="SSF53756">
    <property type="entry name" value="UDP-Glycosyltransferase/glycogen phosphorylase"/>
    <property type="match status" value="1"/>
</dbReference>
<feature type="region of interest" description="Disordered" evidence="1">
    <location>
        <begin position="106"/>
        <end position="309"/>
    </location>
</feature>
<evidence type="ECO:0000313" key="3">
    <source>
        <dbReference type="Proteomes" id="UP000059680"/>
    </source>
</evidence>
<sequence>MVMGYKCFTLKSSPELSMAGVDATAAGGDEAGETLHVVLFPFLAFGHINPFAQLARSLLAVGGVRVTFLSAAANVAHVETRDHAACGRPSPSWHCICRAFRGSPRAQRARRRSTRTAPSCSSSPSTARGRRWRRCSRGSARTSCSSTSSRRGSPTLPGVSASGRRGSRSSPRSPARTSWPTGAASTARARPPRSSRRRPRGSRRRRRSPRCRPTRPPTSPTFSPASTACRARMTAPSPATTPATRSSSGPATRWKAPTSTTSRRSMASRCSPRGHWCRSHREASWRRGSRRGSPPSRTRPSSSPWTNIE</sequence>
<dbReference type="Proteomes" id="UP000059680">
    <property type="component" value="Chromosome 11"/>
</dbReference>
<dbReference type="InParanoid" id="A0A0P0Y2H6"/>
<dbReference type="Gene3D" id="3.40.50.2000">
    <property type="entry name" value="Glycogen Phosphorylase B"/>
    <property type="match status" value="1"/>
</dbReference>